<dbReference type="AlphaFoldDB" id="A0A1Q8Y8W2"/>
<accession>A0A1Q8Y8W2</accession>
<name>A0A1Q8Y8W2_9BURK</name>
<gene>
    <name evidence="1" type="ORF">BLL52_4172</name>
</gene>
<organism evidence="1 2">
    <name type="scientific">Rhodoferax antarcticus ANT.BR</name>
    <dbReference type="NCBI Taxonomy" id="1111071"/>
    <lineage>
        <taxon>Bacteria</taxon>
        <taxon>Pseudomonadati</taxon>
        <taxon>Pseudomonadota</taxon>
        <taxon>Betaproteobacteria</taxon>
        <taxon>Burkholderiales</taxon>
        <taxon>Comamonadaceae</taxon>
        <taxon>Rhodoferax</taxon>
    </lineage>
</organism>
<keyword evidence="2" id="KW-1185">Reference proteome</keyword>
<comment type="caution">
    <text evidence="1">The sequence shown here is derived from an EMBL/GenBank/DDBJ whole genome shotgun (WGS) entry which is preliminary data.</text>
</comment>
<sequence>MLLYAQHKAKYIKKHPEDSGVGLDLAFAVRLQIAKSSLSSMKSGSRQIGVKLARQFEANFNMPSGWMDEPRLEPVVPKDTDLMRFLKLSMRAYEAADQDRRQAMISELQDELSCHL</sequence>
<dbReference type="Proteomes" id="UP000185911">
    <property type="component" value="Unassembled WGS sequence"/>
</dbReference>
<evidence type="ECO:0000313" key="1">
    <source>
        <dbReference type="EMBL" id="OLP04492.1"/>
    </source>
</evidence>
<reference evidence="1 2" key="1">
    <citation type="submission" date="2017-01" db="EMBL/GenBank/DDBJ databases">
        <title>Genome sequence of Rhodoferax antarcticus ANT.BR, a psychrophilic purple nonsulfur bacterium from an Antarctic microbial mat.</title>
        <authorList>
            <person name="Baker J."/>
            <person name="Riester C."/>
            <person name="Skinner B."/>
            <person name="Newell A."/>
            <person name="Swingley W."/>
            <person name="Madigan M."/>
            <person name="Jung D."/>
            <person name="Asao M."/>
            <person name="Chen M."/>
            <person name="Loughlin P."/>
            <person name="Pan H."/>
            <person name="Lin S."/>
            <person name="Li N."/>
            <person name="Shaw J."/>
            <person name="Prado M."/>
            <person name="Sherman C."/>
            <person name="Li X."/>
            <person name="Tang J."/>
            <person name="Blankenship R."/>
            <person name="Zhao T."/>
            <person name="Touchman J."/>
            <person name="Sattley M."/>
        </authorList>
    </citation>
    <scope>NUCLEOTIDE SEQUENCE [LARGE SCALE GENOMIC DNA]</scope>
    <source>
        <strain evidence="1 2">ANT.BR</strain>
    </source>
</reference>
<proteinExistence type="predicted"/>
<evidence type="ECO:0000313" key="2">
    <source>
        <dbReference type="Proteomes" id="UP000185911"/>
    </source>
</evidence>
<protein>
    <submittedName>
        <fullName evidence="1">Uncharacterized protein</fullName>
    </submittedName>
</protein>
<dbReference type="EMBL" id="MSYM01000020">
    <property type="protein sequence ID" value="OLP04492.1"/>
    <property type="molecule type" value="Genomic_DNA"/>
</dbReference>